<comment type="caution">
    <text evidence="2">The sequence shown here is derived from an EMBL/GenBank/DDBJ whole genome shotgun (WGS) entry which is preliminary data.</text>
</comment>
<evidence type="ECO:0000313" key="2">
    <source>
        <dbReference type="EMBL" id="PWR70380.1"/>
    </source>
</evidence>
<organism evidence="2 3">
    <name type="scientific">Methanospirillum lacunae</name>
    <dbReference type="NCBI Taxonomy" id="668570"/>
    <lineage>
        <taxon>Archaea</taxon>
        <taxon>Methanobacteriati</taxon>
        <taxon>Methanobacteriota</taxon>
        <taxon>Stenosarchaea group</taxon>
        <taxon>Methanomicrobia</taxon>
        <taxon>Methanomicrobiales</taxon>
        <taxon>Methanospirillaceae</taxon>
        <taxon>Methanospirillum</taxon>
    </lineage>
</organism>
<dbReference type="PANTHER" id="PTHR35902:SF6">
    <property type="entry name" value="CONSERVED WITHIN P. AEROPHILUM"/>
    <property type="match status" value="1"/>
</dbReference>
<protein>
    <submittedName>
        <fullName evidence="2">Uncharacterized protein</fullName>
    </submittedName>
</protein>
<keyword evidence="1" id="KW-0812">Transmembrane</keyword>
<reference evidence="2 3" key="1">
    <citation type="submission" date="2018-05" db="EMBL/GenBank/DDBJ databases">
        <title>Draft genome of Methanospirillum lacunae Ki8-1.</title>
        <authorList>
            <person name="Dueholm M.S."/>
            <person name="Nielsen P.H."/>
            <person name="Bakmann L.F."/>
            <person name="Otzen D.E."/>
        </authorList>
    </citation>
    <scope>NUCLEOTIDE SEQUENCE [LARGE SCALE GENOMIC DNA]</scope>
    <source>
        <strain evidence="2 3">Ki8-1</strain>
    </source>
</reference>
<dbReference type="PANTHER" id="PTHR35902">
    <property type="entry name" value="S-LAYER DOMAIN-LIKE PROTEIN-RELATED"/>
    <property type="match status" value="1"/>
</dbReference>
<gene>
    <name evidence="2" type="ORF">DK846_14980</name>
</gene>
<dbReference type="Gene3D" id="2.60.40.10">
    <property type="entry name" value="Immunoglobulins"/>
    <property type="match status" value="1"/>
</dbReference>
<proteinExistence type="predicted"/>
<dbReference type="AlphaFoldDB" id="A0A2V2MVR2"/>
<sequence>MMLTHVSFMLTRVSEQIQGSGRFLHKTRTRFIRTGPASIFICLLFLSLFCGFCLASEPTIVITGYQVQPEVIMPGGSALITATVSNTAKAASTTLKTGSETMESVTETKEINAYIDDVELFGNGLEVISGDYRRVGEVGPGQSIPLTFLVKAPQKTGIYFPELHIATQGGRSLKYPIPVNVNDDRLVQKSPALIINKVLPDHVVPGQKLTGKLVIKNTGETAANEVILNLSSESREVSLASPGSIHIGRLGPGDEIPVDITILTSREVTEGIHPVQCHIRFNTASGRIIEQKEEIPVRVTGEHELSISTVSTDPVRVQEGAQFSLIVRIENTGTGDADGVRARIETGLNGTKEAFVGKIEPDNDAPAVFYIQHAPAGDIPVPISIYTRNSTDVLNDTIEITVSKKPDFPVLPVLGIIIILGGVVFLWKRKRNTE</sequence>
<keyword evidence="1" id="KW-0472">Membrane</keyword>
<keyword evidence="1" id="KW-1133">Transmembrane helix</keyword>
<dbReference type="Proteomes" id="UP000245657">
    <property type="component" value="Unassembled WGS sequence"/>
</dbReference>
<keyword evidence="3" id="KW-1185">Reference proteome</keyword>
<evidence type="ECO:0000256" key="1">
    <source>
        <dbReference type="SAM" id="Phobius"/>
    </source>
</evidence>
<feature type="transmembrane region" description="Helical" evidence="1">
    <location>
        <begin position="408"/>
        <end position="427"/>
    </location>
</feature>
<name>A0A2V2MVR2_9EURY</name>
<evidence type="ECO:0000313" key="3">
    <source>
        <dbReference type="Proteomes" id="UP000245657"/>
    </source>
</evidence>
<accession>A0A2V2MVR2</accession>
<dbReference type="EMBL" id="QGMY01000014">
    <property type="protein sequence ID" value="PWR70380.1"/>
    <property type="molecule type" value="Genomic_DNA"/>
</dbReference>
<dbReference type="InterPro" id="IPR013783">
    <property type="entry name" value="Ig-like_fold"/>
</dbReference>